<name>A0A0E9SC39_ANGAN</name>
<accession>A0A0E9SC39</accession>
<evidence type="ECO:0000313" key="1">
    <source>
        <dbReference type="EMBL" id="JAH38098.1"/>
    </source>
</evidence>
<organism evidence="1">
    <name type="scientific">Anguilla anguilla</name>
    <name type="common">European freshwater eel</name>
    <name type="synonym">Muraena anguilla</name>
    <dbReference type="NCBI Taxonomy" id="7936"/>
    <lineage>
        <taxon>Eukaryota</taxon>
        <taxon>Metazoa</taxon>
        <taxon>Chordata</taxon>
        <taxon>Craniata</taxon>
        <taxon>Vertebrata</taxon>
        <taxon>Euteleostomi</taxon>
        <taxon>Actinopterygii</taxon>
        <taxon>Neopterygii</taxon>
        <taxon>Teleostei</taxon>
        <taxon>Anguilliformes</taxon>
        <taxon>Anguillidae</taxon>
        <taxon>Anguilla</taxon>
    </lineage>
</organism>
<reference evidence="1" key="1">
    <citation type="submission" date="2014-11" db="EMBL/GenBank/DDBJ databases">
        <authorList>
            <person name="Amaro Gonzalez C."/>
        </authorList>
    </citation>
    <scope>NUCLEOTIDE SEQUENCE</scope>
</reference>
<dbReference type="EMBL" id="GBXM01070479">
    <property type="protein sequence ID" value="JAH38098.1"/>
    <property type="molecule type" value="Transcribed_RNA"/>
</dbReference>
<reference evidence="1" key="2">
    <citation type="journal article" date="2015" name="Fish Shellfish Immunol.">
        <title>Early steps in the European eel (Anguilla anguilla)-Vibrio vulnificus interaction in the gills: Role of the RtxA13 toxin.</title>
        <authorList>
            <person name="Callol A."/>
            <person name="Pajuelo D."/>
            <person name="Ebbesson L."/>
            <person name="Teles M."/>
            <person name="MacKenzie S."/>
            <person name="Amaro C."/>
        </authorList>
    </citation>
    <scope>NUCLEOTIDE SEQUENCE</scope>
</reference>
<proteinExistence type="predicted"/>
<protein>
    <submittedName>
        <fullName evidence="1">Uncharacterized protein</fullName>
    </submittedName>
</protein>
<sequence>MPNRIKEDVCNAIL</sequence>